<feature type="compositionally biased region" description="Polar residues" evidence="3">
    <location>
        <begin position="1069"/>
        <end position="1083"/>
    </location>
</feature>
<dbReference type="Pfam" id="PF02985">
    <property type="entry name" value="HEAT"/>
    <property type="match status" value="1"/>
</dbReference>
<dbReference type="GO" id="GO:0019888">
    <property type="term" value="F:protein phosphatase regulator activity"/>
    <property type="evidence" value="ECO:0007669"/>
    <property type="project" value="TreeGrafter"/>
</dbReference>
<dbReference type="InterPro" id="IPR021133">
    <property type="entry name" value="HEAT_type_2"/>
</dbReference>
<evidence type="ECO:0000256" key="3">
    <source>
        <dbReference type="SAM" id="MobiDB-lite"/>
    </source>
</evidence>
<gene>
    <name evidence="4" type="ORF">IWQ60_008744</name>
</gene>
<feature type="region of interest" description="Disordered" evidence="3">
    <location>
        <begin position="1402"/>
        <end position="1452"/>
    </location>
</feature>
<evidence type="ECO:0008006" key="6">
    <source>
        <dbReference type="Google" id="ProtNLM"/>
    </source>
</evidence>
<keyword evidence="5" id="KW-1185">Reference proteome</keyword>
<dbReference type="OrthoDB" id="340346at2759"/>
<dbReference type="Gene3D" id="1.25.10.10">
    <property type="entry name" value="Leucine-rich Repeat Variant"/>
    <property type="match status" value="1"/>
</dbReference>
<feature type="compositionally biased region" description="Basic and acidic residues" evidence="3">
    <location>
        <begin position="1411"/>
        <end position="1426"/>
    </location>
</feature>
<feature type="compositionally biased region" description="Polar residues" evidence="3">
    <location>
        <begin position="1168"/>
        <end position="1184"/>
    </location>
</feature>
<feature type="region of interest" description="Disordered" evidence="3">
    <location>
        <begin position="1266"/>
        <end position="1285"/>
    </location>
</feature>
<feature type="compositionally biased region" description="Low complexity" evidence="3">
    <location>
        <begin position="878"/>
        <end position="901"/>
    </location>
</feature>
<feature type="compositionally biased region" description="Low complexity" evidence="3">
    <location>
        <begin position="1352"/>
        <end position="1369"/>
    </location>
</feature>
<evidence type="ECO:0000313" key="4">
    <source>
        <dbReference type="EMBL" id="KAJ1914629.1"/>
    </source>
</evidence>
<accession>A0A9W7ZRP5</accession>
<evidence type="ECO:0000313" key="5">
    <source>
        <dbReference type="Proteomes" id="UP001150569"/>
    </source>
</evidence>
<feature type="compositionally biased region" description="Acidic residues" evidence="3">
    <location>
        <begin position="8"/>
        <end position="23"/>
    </location>
</feature>
<dbReference type="EMBL" id="JANBPT010000674">
    <property type="protein sequence ID" value="KAJ1914629.1"/>
    <property type="molecule type" value="Genomic_DNA"/>
</dbReference>
<dbReference type="PANTHER" id="PTHR10648:SF1">
    <property type="entry name" value="SERINE_THREONINE-PROTEIN PHOSPHATASE 4 REGULATORY SUBUNIT 1"/>
    <property type="match status" value="1"/>
</dbReference>
<dbReference type="InterPro" id="IPR000357">
    <property type="entry name" value="HEAT"/>
</dbReference>
<proteinExistence type="predicted"/>
<feature type="compositionally biased region" description="Low complexity" evidence="3">
    <location>
        <begin position="839"/>
        <end position="868"/>
    </location>
</feature>
<dbReference type="PANTHER" id="PTHR10648">
    <property type="entry name" value="SERINE/THREONINE-PROTEIN PHOSPHATASE PP2A 65 KDA REGULATORY SUBUNIT"/>
    <property type="match status" value="1"/>
</dbReference>
<feature type="compositionally biased region" description="Low complexity" evidence="3">
    <location>
        <begin position="1125"/>
        <end position="1136"/>
    </location>
</feature>
<feature type="region of interest" description="Disordered" evidence="3">
    <location>
        <begin position="444"/>
        <end position="466"/>
    </location>
</feature>
<dbReference type="InterPro" id="IPR051023">
    <property type="entry name" value="PP2A_Regulatory_Subunit_A"/>
</dbReference>
<reference evidence="4" key="1">
    <citation type="submission" date="2022-07" db="EMBL/GenBank/DDBJ databases">
        <title>Phylogenomic reconstructions and comparative analyses of Kickxellomycotina fungi.</title>
        <authorList>
            <person name="Reynolds N.K."/>
            <person name="Stajich J.E."/>
            <person name="Barry K."/>
            <person name="Grigoriev I.V."/>
            <person name="Crous P."/>
            <person name="Smith M.E."/>
        </authorList>
    </citation>
    <scope>NUCLEOTIDE SEQUENCE</scope>
    <source>
        <strain evidence="4">RSA 861</strain>
    </source>
</reference>
<dbReference type="Proteomes" id="UP001150569">
    <property type="component" value="Unassembled WGS sequence"/>
</dbReference>
<dbReference type="InterPro" id="IPR016024">
    <property type="entry name" value="ARM-type_fold"/>
</dbReference>
<feature type="repeat" description="HEAT" evidence="2">
    <location>
        <begin position="801"/>
        <end position="839"/>
    </location>
</feature>
<feature type="compositionally biased region" description="Polar residues" evidence="3">
    <location>
        <begin position="925"/>
        <end position="942"/>
    </location>
</feature>
<sequence length="1452" mass="153841">MADLGFDFSEDVEEEYDDIEALEEPGTSLPGSDVPVPADPPPAAGVPTNDAGGLASLRNNDVLVDSIDDASPKLLEAVLPNQFAEDDLAPLERLCIRSQSTLTFLRVWAAREIKNILHTAAVEDILQTIFPVAFQLSVDRDRVVRETLAYDLPPLLLYFYRHGHPPSAGPDGGVSPLPIRKPLNPLLAHTVGEEAIAVTLADRDSAPFDPPATNPITHALFHEWLETMLLDPSPVVVSLVQAALVQLGYHMRFELYHTEVIHHTILGLVKPTLKSRPASIDGLVEARMAGHPRNGGSGTGGMSAPAEGLGSVDSSGSCLRRKLAALHLIKAVVQEFGAALKPAVFVPTIERTAADSAFEVRRDTALTLGGLAHALSYDLVLEGLCPIFQQLVQDPNWQVRQAAARAALPELAQVLVANPSKPVRSPHLGPAVLRNSSSAALLGSPGNLASRQSASGPTTGSNSATVPTRAASIGSLSFLSAGGSGNGHGASNGGASLAVVASPHLPAPPPPLPIKVWTQILERLLGSREVSYPVQTAVFEVMGRLMVAFEKVDKVKEVLVRYYLHAVARVEDPDAMPTPEIVYQCAFNFPAMLLTMGTARWDELADAYFDLTHVDQTEARVTLAHSLHEVARLLGPNYGESVHEKIFVYFLVDVDEVQLAVLGNVARFLECLYPAGRDRCLPHILEAFRGEGSNWRPREIMAQQIAPMCHLFPVRVVVRHLLPLAVHWAKDPVAAVREAAASAFPVVFAMTKEDPALQVQFFESMIQFRNAATFRLRLFFVQICEALLNQAVDPTDFEQFFLPSLLALAQDKVANVRIAVARTLERLLASSMAGEVPRHSGGSRPSPSSSSSSQKSHSPPGSYYSPNVSPSPAPALPPQSLLMTDAPSAAKDSSGDSAAPGHGIGPAEESMNAAVAASRARDSGTETGTSRPTSPRVSHGWTATRSQLISDLIAVLREDRDRDVLAIVGNLPTLPAVPATPSEDGDTSPQCEAVAVEGSGQLASEGVLQLAQDFTTASITSLDDDHRALPRAGPQVSAPSQGLRLNMEPVRKHRVTVNGRSPVAASDRSPVNLTLPVNMTDDPSSPVEPVVTRHPQLPTIQTPAYNEADVPAAEPSPSREAIEISRPSFSFPSFSFSRKKSAPDDTGLTVATPEQPPADVANGEGTEASHTASVTAPINATGTGTPIAANATPAEKPRTSMSLLSRITALPSLLENPLADVRFTVPLGKARSQPHAAGSRTPPVTKGFNPLPAALLGDDPRAHVVPSDTKPTTVATELPPASPLVGPVPRGKYTFAWGTDANIPSVGLLRTTRTPSPPAAAAAVFQADRRVRRTQSHPLDLADLIPNHHHQSSASTLSSGPSASMSPQGLIGTFPTSPLPSPSRISEAALASPGLPRYMGLIIPSPAKSTGGHDGEAKSGDHHLEFLRTASPVTPNQPPMVPTVKSAGKGGR</sequence>
<evidence type="ECO:0000256" key="2">
    <source>
        <dbReference type="PROSITE-ProRule" id="PRU00103"/>
    </source>
</evidence>
<evidence type="ECO:0000256" key="1">
    <source>
        <dbReference type="ARBA" id="ARBA00022737"/>
    </source>
</evidence>
<dbReference type="SUPFAM" id="SSF48371">
    <property type="entry name" value="ARM repeat"/>
    <property type="match status" value="1"/>
</dbReference>
<keyword evidence="1" id="KW-0677">Repeat</keyword>
<dbReference type="PROSITE" id="PS50077">
    <property type="entry name" value="HEAT_REPEAT"/>
    <property type="match status" value="2"/>
</dbReference>
<feature type="region of interest" description="Disordered" evidence="3">
    <location>
        <begin position="1061"/>
        <end position="1197"/>
    </location>
</feature>
<name>A0A9W7ZRP5_9FUNG</name>
<feature type="region of interest" description="Disordered" evidence="3">
    <location>
        <begin position="833"/>
        <end position="942"/>
    </location>
</feature>
<dbReference type="GO" id="GO:0005737">
    <property type="term" value="C:cytoplasm"/>
    <property type="evidence" value="ECO:0007669"/>
    <property type="project" value="TreeGrafter"/>
</dbReference>
<feature type="repeat" description="HEAT" evidence="2">
    <location>
        <begin position="345"/>
        <end position="382"/>
    </location>
</feature>
<feature type="region of interest" description="Disordered" evidence="3">
    <location>
        <begin position="1344"/>
        <end position="1386"/>
    </location>
</feature>
<dbReference type="InterPro" id="IPR011989">
    <property type="entry name" value="ARM-like"/>
</dbReference>
<feature type="region of interest" description="Disordered" evidence="3">
    <location>
        <begin position="1"/>
        <end position="45"/>
    </location>
</feature>
<feature type="compositionally biased region" description="Polar residues" evidence="3">
    <location>
        <begin position="447"/>
        <end position="466"/>
    </location>
</feature>
<organism evidence="4 5">
    <name type="scientific">Tieghemiomyces parasiticus</name>
    <dbReference type="NCBI Taxonomy" id="78921"/>
    <lineage>
        <taxon>Eukaryota</taxon>
        <taxon>Fungi</taxon>
        <taxon>Fungi incertae sedis</taxon>
        <taxon>Zoopagomycota</taxon>
        <taxon>Kickxellomycotina</taxon>
        <taxon>Dimargaritomycetes</taxon>
        <taxon>Dimargaritales</taxon>
        <taxon>Dimargaritaceae</taxon>
        <taxon>Tieghemiomyces</taxon>
    </lineage>
</organism>
<protein>
    <recommendedName>
        <fullName evidence="6">TOG domain-containing protein</fullName>
    </recommendedName>
</protein>
<comment type="caution">
    <text evidence="4">The sequence shown here is derived from an EMBL/GenBank/DDBJ whole genome shotgun (WGS) entry which is preliminary data.</text>
</comment>